<protein>
    <submittedName>
        <fullName evidence="3">Uncharacterized protein</fullName>
    </submittedName>
</protein>
<keyword evidence="4" id="KW-1185">Reference proteome</keyword>
<accession>A0A9W9Z7W7</accession>
<keyword evidence="1" id="KW-0175">Coiled coil</keyword>
<feature type="compositionally biased region" description="Basic and acidic residues" evidence="2">
    <location>
        <begin position="637"/>
        <end position="666"/>
    </location>
</feature>
<name>A0A9W9Z7W7_9CNID</name>
<feature type="compositionally biased region" description="Acidic residues" evidence="2">
    <location>
        <begin position="307"/>
        <end position="317"/>
    </location>
</feature>
<gene>
    <name evidence="3" type="ORF">OS493_034007</name>
</gene>
<dbReference type="Proteomes" id="UP001163046">
    <property type="component" value="Unassembled WGS sequence"/>
</dbReference>
<dbReference type="AlphaFoldDB" id="A0A9W9Z7W7"/>
<evidence type="ECO:0000313" key="4">
    <source>
        <dbReference type="Proteomes" id="UP001163046"/>
    </source>
</evidence>
<comment type="caution">
    <text evidence="3">The sequence shown here is derived from an EMBL/GenBank/DDBJ whole genome shotgun (WGS) entry which is preliminary data.</text>
</comment>
<reference evidence="3" key="1">
    <citation type="submission" date="2023-01" db="EMBL/GenBank/DDBJ databases">
        <title>Genome assembly of the deep-sea coral Lophelia pertusa.</title>
        <authorList>
            <person name="Herrera S."/>
            <person name="Cordes E."/>
        </authorList>
    </citation>
    <scope>NUCLEOTIDE SEQUENCE</scope>
    <source>
        <strain evidence="3">USNM1676648</strain>
        <tissue evidence="3">Polyp</tissue>
    </source>
</reference>
<organism evidence="3 4">
    <name type="scientific">Desmophyllum pertusum</name>
    <dbReference type="NCBI Taxonomy" id="174260"/>
    <lineage>
        <taxon>Eukaryota</taxon>
        <taxon>Metazoa</taxon>
        <taxon>Cnidaria</taxon>
        <taxon>Anthozoa</taxon>
        <taxon>Hexacorallia</taxon>
        <taxon>Scleractinia</taxon>
        <taxon>Caryophylliina</taxon>
        <taxon>Caryophylliidae</taxon>
        <taxon>Desmophyllum</taxon>
    </lineage>
</organism>
<dbReference type="OrthoDB" id="7463477at2759"/>
<feature type="coiled-coil region" evidence="1">
    <location>
        <begin position="475"/>
        <end position="590"/>
    </location>
</feature>
<evidence type="ECO:0000256" key="2">
    <source>
        <dbReference type="SAM" id="MobiDB-lite"/>
    </source>
</evidence>
<sequence>MAAIQEVNLQISFSLEEQTDQIQRYLAFLSKDKPDDSSDIPIPDDSSEVALSIDSSEVPLPIDPSEVALSIDPSEVPLPVDPTEVPLSIDLSEVPLPIDPSEVALSIDPSEVPLPIDPSEVALSIDPSEVPLPVDPTEVTLPIDPSEVPFPDEDSPFPEEQSKKTQSKGTIIVAAIQEVDHQIRFSLEDQINQIQSNLALLSIEDKPDNPSDVPLLVDPLPIDPSEVDLQISFSLEEQTDQIQRYLAFLSKDKPDDSSDIPIPDDSSKVALSIDPSEVPLPIDPSEVPLSIDPSEVPLPIDPSEVPFPDEDSPFPEENEEAATYQPLQVQPANNAQSAASIQILKSKQKIRAENVKIQLALKRPAAKHPAAVQEEQGAPEIKIVRRAPDDDPQDVFQKWQNITIIQQDNLMECEQELAETSVAFVHSLIVIEDLAIQSQEQKKTIKDQHHKLRVWRSKAKKLKKEKEIVPDDQMIEELKMMVESQEKQIQSQKIQIKKAKKLKKEKEIVHDDQTIEELKMIVESQEKQIQSQKIQIKKAKKLKKEKEIVHDDQMVSEELKMMVESQEKQIQSQKIQIKKLEEDKDHLETSLTEFVFQNEQLHDELNDSKKCYTKATRQLDQSKEALNSITLPPQRNNGEKHNKGQDAAGCKETEKRNGSDYRDTRARTAVPFPDPFSHVKSVRTLFNFLYRLWPVLKFEELNAKSTTRGCEATMLTRTFLNLLLNEHLHHKLNSGVVGKYRAVKRFFGRLVDALRSL</sequence>
<evidence type="ECO:0000313" key="3">
    <source>
        <dbReference type="EMBL" id="KAJ7376551.1"/>
    </source>
</evidence>
<dbReference type="EMBL" id="MU826396">
    <property type="protein sequence ID" value="KAJ7376551.1"/>
    <property type="molecule type" value="Genomic_DNA"/>
</dbReference>
<evidence type="ECO:0000256" key="1">
    <source>
        <dbReference type="SAM" id="Coils"/>
    </source>
</evidence>
<feature type="region of interest" description="Disordered" evidence="2">
    <location>
        <begin position="275"/>
        <end position="317"/>
    </location>
</feature>
<feature type="region of interest" description="Disordered" evidence="2">
    <location>
        <begin position="142"/>
        <end position="168"/>
    </location>
</feature>
<proteinExistence type="predicted"/>
<feature type="region of interest" description="Disordered" evidence="2">
    <location>
        <begin position="629"/>
        <end position="667"/>
    </location>
</feature>